<feature type="domain" description="MacB-like periplasmic core" evidence="9">
    <location>
        <begin position="24"/>
        <end position="249"/>
    </location>
</feature>
<keyword evidence="4 7" id="KW-0812">Transmembrane</keyword>
<gene>
    <name evidence="10" type="ORF">ACFOD7_04075</name>
</gene>
<proteinExistence type="inferred from homology"/>
<evidence type="ECO:0000256" key="7">
    <source>
        <dbReference type="SAM" id="Phobius"/>
    </source>
</evidence>
<accession>A0ABV7IFU1</accession>
<dbReference type="PANTHER" id="PTHR30489:SF0">
    <property type="entry name" value="LIPOPROTEIN-RELEASING SYSTEM TRANSMEMBRANE PROTEIN LOLE"/>
    <property type="match status" value="1"/>
</dbReference>
<evidence type="ECO:0000259" key="9">
    <source>
        <dbReference type="Pfam" id="PF12704"/>
    </source>
</evidence>
<feature type="transmembrane region" description="Helical" evidence="7">
    <location>
        <begin position="377"/>
        <end position="394"/>
    </location>
</feature>
<evidence type="ECO:0000259" key="8">
    <source>
        <dbReference type="Pfam" id="PF02687"/>
    </source>
</evidence>
<name>A0ABV7IFU1_9RHOB</name>
<evidence type="ECO:0000256" key="5">
    <source>
        <dbReference type="ARBA" id="ARBA00022989"/>
    </source>
</evidence>
<evidence type="ECO:0000256" key="3">
    <source>
        <dbReference type="ARBA" id="ARBA00022475"/>
    </source>
</evidence>
<dbReference type="PANTHER" id="PTHR30489">
    <property type="entry name" value="LIPOPROTEIN-RELEASING SYSTEM TRANSMEMBRANE PROTEIN LOLE"/>
    <property type="match status" value="1"/>
</dbReference>
<dbReference type="Pfam" id="PF12704">
    <property type="entry name" value="MacB_PCD"/>
    <property type="match status" value="1"/>
</dbReference>
<dbReference type="Pfam" id="PF02687">
    <property type="entry name" value="FtsX"/>
    <property type="match status" value="1"/>
</dbReference>
<evidence type="ECO:0000256" key="4">
    <source>
        <dbReference type="ARBA" id="ARBA00022692"/>
    </source>
</evidence>
<dbReference type="InterPro" id="IPR003838">
    <property type="entry name" value="ABC3_permease_C"/>
</dbReference>
<keyword evidence="5 7" id="KW-1133">Transmembrane helix</keyword>
<keyword evidence="6 7" id="KW-0472">Membrane</keyword>
<feature type="transmembrane region" description="Helical" evidence="7">
    <location>
        <begin position="331"/>
        <end position="357"/>
    </location>
</feature>
<comment type="similarity">
    <text evidence="2">Belongs to the ABC-4 integral membrane protein family. LolC/E subfamily.</text>
</comment>
<dbReference type="Proteomes" id="UP001595557">
    <property type="component" value="Unassembled WGS sequence"/>
</dbReference>
<evidence type="ECO:0000256" key="2">
    <source>
        <dbReference type="ARBA" id="ARBA00005236"/>
    </source>
</evidence>
<keyword evidence="11" id="KW-1185">Reference proteome</keyword>
<protein>
    <submittedName>
        <fullName evidence="10">ABC transporter permease</fullName>
    </submittedName>
</protein>
<sequence>MRLLLMLAFAHVRGRMRQMTVAGLGVALVVGFSIAMAALMQGSQQDFVSQLVDAIPHVEVTDDLRRPARQPADQAFAAAEFFGLHPVDDQRGIRNPVAVEAALSAWVPGRVAPALRIQAVARYSGREAGVVLYGILPRQEAQVSSVARDFVTGSFADLAAGGNNVVMGRDLADKLGAAPGSSVSLVTGSGQARNFRIVGLFHTGTRSRDEAEVYVALKAAQTLSGRPNAINTIRIRLDDPARAQEIALRAEAQVGQKAVSWEEANQSILEALTIRNVIMYTVVAAIMLVAGFGIFNIVSTITHEKARDIAILKSLGFPESDMRRLFLLEGLMIGGVGSLLGWLVGYGLCLLLVSIPIRLEEFGGATRLPLSWSPPHYLLATAFAMAAAGVAGYLPARRAARLNPVDIIRGAT</sequence>
<comment type="subcellular location">
    <subcellularLocation>
        <location evidence="1">Cell membrane</location>
        <topology evidence="1">Multi-pass membrane protein</topology>
    </subcellularLocation>
</comment>
<dbReference type="RefSeq" id="WP_377706768.1">
    <property type="nucleotide sequence ID" value="NZ_JBHRTE010000019.1"/>
</dbReference>
<organism evidence="10 11">
    <name type="scientific">Paracoccus fontiphilus</name>
    <dbReference type="NCBI Taxonomy" id="1815556"/>
    <lineage>
        <taxon>Bacteria</taxon>
        <taxon>Pseudomonadati</taxon>
        <taxon>Pseudomonadota</taxon>
        <taxon>Alphaproteobacteria</taxon>
        <taxon>Rhodobacterales</taxon>
        <taxon>Paracoccaceae</taxon>
        <taxon>Paracoccus</taxon>
    </lineage>
</organism>
<dbReference type="InterPro" id="IPR051447">
    <property type="entry name" value="Lipoprotein-release_system"/>
</dbReference>
<feature type="transmembrane region" description="Helical" evidence="7">
    <location>
        <begin position="277"/>
        <end position="298"/>
    </location>
</feature>
<dbReference type="InterPro" id="IPR025857">
    <property type="entry name" value="MacB_PCD"/>
</dbReference>
<evidence type="ECO:0000256" key="6">
    <source>
        <dbReference type="ARBA" id="ARBA00023136"/>
    </source>
</evidence>
<feature type="domain" description="ABC3 transporter permease C-terminal" evidence="8">
    <location>
        <begin position="281"/>
        <end position="404"/>
    </location>
</feature>
<evidence type="ECO:0000313" key="11">
    <source>
        <dbReference type="Proteomes" id="UP001595557"/>
    </source>
</evidence>
<evidence type="ECO:0000256" key="1">
    <source>
        <dbReference type="ARBA" id="ARBA00004651"/>
    </source>
</evidence>
<keyword evidence="3" id="KW-1003">Cell membrane</keyword>
<comment type="caution">
    <text evidence="10">The sequence shown here is derived from an EMBL/GenBank/DDBJ whole genome shotgun (WGS) entry which is preliminary data.</text>
</comment>
<reference evidence="11" key="1">
    <citation type="journal article" date="2019" name="Int. J. Syst. Evol. Microbiol.">
        <title>The Global Catalogue of Microorganisms (GCM) 10K type strain sequencing project: providing services to taxonomists for standard genome sequencing and annotation.</title>
        <authorList>
            <consortium name="The Broad Institute Genomics Platform"/>
            <consortium name="The Broad Institute Genome Sequencing Center for Infectious Disease"/>
            <person name="Wu L."/>
            <person name="Ma J."/>
        </authorList>
    </citation>
    <scope>NUCLEOTIDE SEQUENCE [LARGE SCALE GENOMIC DNA]</scope>
    <source>
        <strain evidence="11">KCTC 52239</strain>
    </source>
</reference>
<dbReference type="EMBL" id="JBHRTE010000019">
    <property type="protein sequence ID" value="MFC3167222.1"/>
    <property type="molecule type" value="Genomic_DNA"/>
</dbReference>
<evidence type="ECO:0000313" key="10">
    <source>
        <dbReference type="EMBL" id="MFC3167222.1"/>
    </source>
</evidence>